<dbReference type="STRING" id="283786.SAMN04487990_11285"/>
<proteinExistence type="predicted"/>
<dbReference type="Proteomes" id="UP000198846">
    <property type="component" value="Unassembled WGS sequence"/>
</dbReference>
<dbReference type="RefSeq" id="WP_092134787.1">
    <property type="nucleotide sequence ID" value="NZ_FNQK01000012.1"/>
</dbReference>
<organism evidence="1 2">
    <name type="scientific">Bizionia paragorgiae</name>
    <dbReference type="NCBI Taxonomy" id="283786"/>
    <lineage>
        <taxon>Bacteria</taxon>
        <taxon>Pseudomonadati</taxon>
        <taxon>Bacteroidota</taxon>
        <taxon>Flavobacteriia</taxon>
        <taxon>Flavobacteriales</taxon>
        <taxon>Flavobacteriaceae</taxon>
        <taxon>Bizionia</taxon>
    </lineage>
</organism>
<evidence type="ECO:0000313" key="1">
    <source>
        <dbReference type="EMBL" id="SEA41228.1"/>
    </source>
</evidence>
<keyword evidence="2" id="KW-1185">Reference proteome</keyword>
<gene>
    <name evidence="1" type="ORF">SAMN04487990_11285</name>
</gene>
<evidence type="ECO:0000313" key="2">
    <source>
        <dbReference type="Proteomes" id="UP000198846"/>
    </source>
</evidence>
<accession>A0A1H4AZI7</accession>
<name>A0A1H4AZI7_BIZPA</name>
<protein>
    <submittedName>
        <fullName evidence="1">Uncharacterized protein</fullName>
    </submittedName>
</protein>
<reference evidence="1 2" key="1">
    <citation type="submission" date="2016-10" db="EMBL/GenBank/DDBJ databases">
        <authorList>
            <person name="de Groot N.N."/>
        </authorList>
    </citation>
    <scope>NUCLEOTIDE SEQUENCE [LARGE SCALE GENOMIC DNA]</scope>
    <source>
        <strain evidence="1 2">DSM 23842</strain>
    </source>
</reference>
<dbReference type="EMBL" id="FNQK01000012">
    <property type="protein sequence ID" value="SEA41228.1"/>
    <property type="molecule type" value="Genomic_DNA"/>
</dbReference>
<dbReference type="AlphaFoldDB" id="A0A1H4AZI7"/>
<dbReference type="OrthoDB" id="6717961at2"/>
<sequence>MRQRIVNGTITSITENNHVFNALESNLSFSANNTVDEIGVENGVSYGDPDFNNLKTIKRIKYLYLIFFIDENHKGRLMISESAQTRLKNIKRKPWYDDKTHQAFCIPLQSVDEIIEQVSLILKKHTTTKVEAQIKEIGFFSHSGGDGPISYNKENKICPLPSYSGQMDICGWEKIKAVWSTDSKFVFYGCNTANTSANWNNFAKNISKLSNFSNVKVWGQSTSSFPSFYPNFRVTSVARSVGDNGFGWNTRANTYQVAGNAGQGSKAISYRPNKDTLDDAMLASSGHPKANPLNIYKNGTLENSSHQGIFNNLR</sequence>